<dbReference type="InterPro" id="IPR038973">
    <property type="entry name" value="MutL/Mlh/Pms-like"/>
</dbReference>
<dbReference type="InterPro" id="IPR036890">
    <property type="entry name" value="HATPase_C_sf"/>
</dbReference>
<evidence type="ECO:0000259" key="5">
    <source>
        <dbReference type="SMART" id="SM01340"/>
    </source>
</evidence>
<dbReference type="GO" id="GO:0140664">
    <property type="term" value="F:ATP-dependent DNA damage sensor activity"/>
    <property type="evidence" value="ECO:0007669"/>
    <property type="project" value="InterPro"/>
</dbReference>
<dbReference type="SMART" id="SM01340">
    <property type="entry name" value="DNA_mis_repair"/>
    <property type="match status" value="1"/>
</dbReference>
<dbReference type="SUPFAM" id="SSF55874">
    <property type="entry name" value="ATPase domain of HSP90 chaperone/DNA topoisomerase II/histidine kinase"/>
    <property type="match status" value="1"/>
</dbReference>
<dbReference type="EMBL" id="CAJNJQ010000457">
    <property type="protein sequence ID" value="CAE7079576.1"/>
    <property type="molecule type" value="Genomic_DNA"/>
</dbReference>
<organism evidence="6 7">
    <name type="scientific">Rhizoctonia solani</name>
    <dbReference type="NCBI Taxonomy" id="456999"/>
    <lineage>
        <taxon>Eukaryota</taxon>
        <taxon>Fungi</taxon>
        <taxon>Dikarya</taxon>
        <taxon>Basidiomycota</taxon>
        <taxon>Agaricomycotina</taxon>
        <taxon>Agaricomycetes</taxon>
        <taxon>Cantharellales</taxon>
        <taxon>Ceratobasidiaceae</taxon>
        <taxon>Rhizoctonia</taxon>
    </lineage>
</organism>
<dbReference type="Gene3D" id="3.30.230.10">
    <property type="match status" value="1"/>
</dbReference>
<dbReference type="PANTHER" id="PTHR10073">
    <property type="entry name" value="DNA MISMATCH REPAIR PROTEIN MLH, PMS, MUTL"/>
    <property type="match status" value="1"/>
</dbReference>
<feature type="domain" description="MutL C-terminal dimerisation" evidence="4">
    <location>
        <begin position="601"/>
        <end position="794"/>
    </location>
</feature>
<sequence>MSLFINQPISELEPQTKARLRSTQILTTLPQFISELVQNSLDAGASHIEVGVDPVEWECWVRDDGQGIPIEGMKLLTQGHEKGRYNSSKTYDISHTEAGVFGFRGEALASAMELSCLEISSRTPNSRESWSLILKVIGGEQLYFGPSVRWRREKAGTTVVCRDIFFNVPVRRKSHPNAARTLELTRKELEGLALVFPQVSFTLDHINELHKTRVLSVSKTSSSLATFRALHGRAMAESVEELNIRSEDLVIEGFISLNGSHSRGFQHFYINRHPMVFGEIQRAIEQKFAVSAFGRLAQGGDEYDSHLPPHTLRSPKKADRKPVYVLNLGISPAHVDNFLEPAKSMVQFQDTNRVLSFVLEVIHRFLSRNGYSAATPRLTGTKIEQVDQPSRVPRKRVRRENLELDSSDVAVTLKVPSNAQEFIRLGTRISGSCSNYQAGGDDACIQRDDSGYFEWIDPSTGESFSMDSRTGNSLPRTWSLNQTHTDGSIANNDSLVLSPTSNLDRRWLKKGDSTALGASGSNVEIPAWLADALKRNNTFTFPEKRVFSTGIVGPNTSLGHRGPKPHAHTALPENDWMSSLTQSSQPTSRKLSGADLHNSEVIAQVDTKFIACTLQLAATSERILVLVDQHAADERVRVERYLKKLCTGFIQDAVECFKFESPTKILLARREAEILARSDVLNALLRWGLCVEVHAPSSLDGRVPMEAQDFCQAEVVFVPDVVSKRLVDQRELSDFVKAMVTSIDSEGFSHWPPPSLSDIQDNDWVRVLRFCPPPLFELVSSRACRGAIMFNDPLDQPQCQRLVTQLGDTVFPFQCAHGRPSIAPLLRLDTVPPITIPVDWRVFDQES</sequence>
<dbReference type="Pfam" id="PF13589">
    <property type="entry name" value="HATPase_c_3"/>
    <property type="match status" value="1"/>
</dbReference>
<dbReference type="GO" id="GO:0032300">
    <property type="term" value="C:mismatch repair complex"/>
    <property type="evidence" value="ECO:0007669"/>
    <property type="project" value="InterPro"/>
</dbReference>
<dbReference type="InterPro" id="IPR020568">
    <property type="entry name" value="Ribosomal_Su5_D2-typ_SF"/>
</dbReference>
<dbReference type="Gene3D" id="3.30.565.10">
    <property type="entry name" value="Histidine kinase-like ATPase, C-terminal domain"/>
    <property type="match status" value="1"/>
</dbReference>
<dbReference type="Pfam" id="PF01119">
    <property type="entry name" value="DNA_mis_repair"/>
    <property type="match status" value="1"/>
</dbReference>
<name>A0A8H3DRU8_9AGAM</name>
<evidence type="ECO:0000313" key="6">
    <source>
        <dbReference type="EMBL" id="CAE7079576.1"/>
    </source>
</evidence>
<dbReference type="PANTHER" id="PTHR10073:SF47">
    <property type="entry name" value="DNA MISMATCH REPAIR PROTEIN MLH3"/>
    <property type="match status" value="1"/>
</dbReference>
<dbReference type="Proteomes" id="UP000663827">
    <property type="component" value="Unassembled WGS sequence"/>
</dbReference>
<dbReference type="SUPFAM" id="SSF118116">
    <property type="entry name" value="DNA mismatch repair protein MutL"/>
    <property type="match status" value="1"/>
</dbReference>
<proteinExistence type="inferred from homology"/>
<evidence type="ECO:0000313" key="7">
    <source>
        <dbReference type="Proteomes" id="UP000663827"/>
    </source>
</evidence>
<dbReference type="SMART" id="SM00853">
    <property type="entry name" value="MutL_C"/>
    <property type="match status" value="1"/>
</dbReference>
<evidence type="ECO:0008006" key="8">
    <source>
        <dbReference type="Google" id="ProtNLM"/>
    </source>
</evidence>
<comment type="similarity">
    <text evidence="1">Belongs to the DNA mismatch repair MutL/HexB family.</text>
</comment>
<dbReference type="GO" id="GO:0005524">
    <property type="term" value="F:ATP binding"/>
    <property type="evidence" value="ECO:0007669"/>
    <property type="project" value="InterPro"/>
</dbReference>
<protein>
    <recommendedName>
        <fullName evidence="8">DNA mismatch repair protein MLH3</fullName>
    </recommendedName>
</protein>
<dbReference type="InterPro" id="IPR014790">
    <property type="entry name" value="MutL_C"/>
</dbReference>
<dbReference type="GO" id="GO:0061982">
    <property type="term" value="P:meiosis I cell cycle process"/>
    <property type="evidence" value="ECO:0007669"/>
    <property type="project" value="UniProtKB-ARBA"/>
</dbReference>
<accession>A0A8H3DRU8</accession>
<dbReference type="InterPro" id="IPR014762">
    <property type="entry name" value="DNA_mismatch_repair_CS"/>
</dbReference>
<keyword evidence="2" id="KW-0227">DNA damage</keyword>
<feature type="domain" description="DNA mismatch repair protein S5" evidence="5">
    <location>
        <begin position="227"/>
        <end position="367"/>
    </location>
</feature>
<dbReference type="InterPro" id="IPR013507">
    <property type="entry name" value="DNA_mismatch_S5_2-like"/>
</dbReference>
<gene>
    <name evidence="6" type="ORF">RDB_LOCUS22702</name>
</gene>
<feature type="region of interest" description="Disordered" evidence="3">
    <location>
        <begin position="554"/>
        <end position="592"/>
    </location>
</feature>
<dbReference type="GO" id="GO:0006298">
    <property type="term" value="P:mismatch repair"/>
    <property type="evidence" value="ECO:0007669"/>
    <property type="project" value="InterPro"/>
</dbReference>
<dbReference type="CDD" id="cd00782">
    <property type="entry name" value="MutL_Trans"/>
    <property type="match status" value="1"/>
</dbReference>
<evidence type="ECO:0000256" key="1">
    <source>
        <dbReference type="ARBA" id="ARBA00006082"/>
    </source>
</evidence>
<dbReference type="PROSITE" id="PS00058">
    <property type="entry name" value="DNA_MISMATCH_REPAIR_1"/>
    <property type="match status" value="1"/>
</dbReference>
<dbReference type="InterPro" id="IPR042120">
    <property type="entry name" value="MutL_C_dimsub"/>
</dbReference>
<feature type="compositionally biased region" description="Polar residues" evidence="3">
    <location>
        <begin position="576"/>
        <end position="590"/>
    </location>
</feature>
<evidence type="ECO:0000259" key="4">
    <source>
        <dbReference type="SMART" id="SM00853"/>
    </source>
</evidence>
<evidence type="ECO:0000256" key="2">
    <source>
        <dbReference type="ARBA" id="ARBA00022763"/>
    </source>
</evidence>
<dbReference type="Gene3D" id="3.30.1540.20">
    <property type="entry name" value="MutL, C-terminal domain, dimerisation subdomain"/>
    <property type="match status" value="2"/>
</dbReference>
<dbReference type="GO" id="GO:0030983">
    <property type="term" value="F:mismatched DNA binding"/>
    <property type="evidence" value="ECO:0007669"/>
    <property type="project" value="InterPro"/>
</dbReference>
<dbReference type="GO" id="GO:0016887">
    <property type="term" value="F:ATP hydrolysis activity"/>
    <property type="evidence" value="ECO:0007669"/>
    <property type="project" value="InterPro"/>
</dbReference>
<reference evidence="6" key="1">
    <citation type="submission" date="2021-01" db="EMBL/GenBank/DDBJ databases">
        <authorList>
            <person name="Kaushik A."/>
        </authorList>
    </citation>
    <scope>NUCLEOTIDE SEQUENCE</scope>
    <source>
        <strain evidence="6">AG5</strain>
    </source>
</reference>
<comment type="caution">
    <text evidence="6">The sequence shown here is derived from an EMBL/GenBank/DDBJ whole genome shotgun (WGS) entry which is preliminary data.</text>
</comment>
<dbReference type="AlphaFoldDB" id="A0A8H3DRU8"/>
<dbReference type="InterPro" id="IPR037198">
    <property type="entry name" value="MutL_C_sf"/>
</dbReference>
<evidence type="ECO:0000256" key="3">
    <source>
        <dbReference type="SAM" id="MobiDB-lite"/>
    </source>
</evidence>
<dbReference type="SUPFAM" id="SSF54211">
    <property type="entry name" value="Ribosomal protein S5 domain 2-like"/>
    <property type="match status" value="1"/>
</dbReference>
<dbReference type="OrthoDB" id="437973at2759"/>
<dbReference type="InterPro" id="IPR014721">
    <property type="entry name" value="Ribsml_uS5_D2-typ_fold_subgr"/>
</dbReference>